<proteinExistence type="predicted"/>
<reference evidence="1 2" key="1">
    <citation type="submission" date="2015-09" db="EMBL/GenBank/DDBJ databases">
        <authorList>
            <consortium name="Pathogen Informatics"/>
        </authorList>
    </citation>
    <scope>NUCLEOTIDE SEQUENCE [LARGE SCALE GENOMIC DNA]</scope>
    <source>
        <strain evidence="1 2">2789STDY5608824</strain>
    </source>
</reference>
<protein>
    <submittedName>
        <fullName evidence="1">Uncharacterized protein</fullName>
    </submittedName>
</protein>
<dbReference type="EMBL" id="CYYI01000004">
    <property type="protein sequence ID" value="CUN79035.1"/>
    <property type="molecule type" value="Genomic_DNA"/>
</dbReference>
<evidence type="ECO:0000313" key="2">
    <source>
        <dbReference type="Proteomes" id="UP000095647"/>
    </source>
</evidence>
<accession>A0A173ZUY4</accession>
<organism evidence="1 2">
    <name type="scientific">Bifidobacterium adolescentis</name>
    <dbReference type="NCBI Taxonomy" id="1680"/>
    <lineage>
        <taxon>Bacteria</taxon>
        <taxon>Bacillati</taxon>
        <taxon>Actinomycetota</taxon>
        <taxon>Actinomycetes</taxon>
        <taxon>Bifidobacteriales</taxon>
        <taxon>Bifidobacteriaceae</taxon>
        <taxon>Bifidobacterium</taxon>
    </lineage>
</organism>
<gene>
    <name evidence="1" type="ORF">ERS852382_01361</name>
</gene>
<sequence length="171" mass="18034">MSDVNVIPDMIADPSAFEDDAAFRLKAAQAAIRRECGWHVMPNTALSGVINTRGGSVIRLPARHVTSIESLTDRDGNKLAYAYDPETGLVESLSGGFPVGVAAIRYAIHAGYDDAPDVQQVLISAAKRAGMSPIGLVTSQSTNGSSASYDAVSLMQAEKDKLKPYKLGGLP</sequence>
<dbReference type="AlphaFoldDB" id="A0A173ZUY4"/>
<dbReference type="Proteomes" id="UP000095647">
    <property type="component" value="Unassembled WGS sequence"/>
</dbReference>
<dbReference type="RefSeq" id="WP_055680458.1">
    <property type="nucleotide sequence ID" value="NZ_CYYI01000004.1"/>
</dbReference>
<name>A0A173ZUY4_BIFAD</name>
<evidence type="ECO:0000313" key="1">
    <source>
        <dbReference type="EMBL" id="CUN79035.1"/>
    </source>
</evidence>